<sequence>MCLKFNCRGLIILLVLVFFTAIVGSVKLNSKRPCNDKSPECLRRTIQSILPKFMTGVPEYGVENMDPFHIDKFEFDFAGNLKGELRDGRARGLKKCIVDSASLTNDVVETVLHCNLTIKGKYKSSGHLLLFTINGNGVTMIKCVNIKIHNVMKLGYEVRADGQKYLTIKETKTDHSYDDGRIMYNMTNLFKGSPETSKIVLEFMNENWHMVAEEFGDPMVNYGVSIVIKNIQDLFKNIPYERFLFADF</sequence>
<dbReference type="Pfam" id="PF06585">
    <property type="entry name" value="JHBP"/>
    <property type="match status" value="1"/>
</dbReference>
<keyword evidence="1" id="KW-0732">Signal</keyword>
<dbReference type="InParanoid" id="A0A6J3C423"/>
<reference evidence="3" key="1">
    <citation type="submission" date="2025-08" db="UniProtKB">
        <authorList>
            <consortium name="RefSeq"/>
        </authorList>
    </citation>
    <scope>IDENTIFICATION</scope>
    <source>
        <tissue evidence="3">Whole larvae</tissue>
    </source>
</reference>
<keyword evidence="2" id="KW-1185">Reference proteome</keyword>
<protein>
    <submittedName>
        <fullName evidence="3">Circadian clock-controlled protein daywake-like isoform X1</fullName>
    </submittedName>
</protein>
<proteinExistence type="predicted"/>
<evidence type="ECO:0000256" key="1">
    <source>
        <dbReference type="SAM" id="SignalP"/>
    </source>
</evidence>
<dbReference type="InterPro" id="IPR038606">
    <property type="entry name" value="To_sf"/>
</dbReference>
<evidence type="ECO:0000313" key="2">
    <source>
        <dbReference type="Proteomes" id="UP001652740"/>
    </source>
</evidence>
<dbReference type="GO" id="GO:0005615">
    <property type="term" value="C:extracellular space"/>
    <property type="evidence" value="ECO:0007669"/>
    <property type="project" value="TreeGrafter"/>
</dbReference>
<dbReference type="KEGG" id="gmw:113509843"/>
<feature type="chain" id="PRO_5046491444" evidence="1">
    <location>
        <begin position="26"/>
        <end position="248"/>
    </location>
</feature>
<dbReference type="Gene3D" id="3.15.10.30">
    <property type="entry name" value="Haemolymph juvenile hormone binding protein"/>
    <property type="match status" value="1"/>
</dbReference>
<accession>A0A6J3C423</accession>
<dbReference type="AlphaFoldDB" id="A0A6J3C423"/>
<dbReference type="Proteomes" id="UP001652740">
    <property type="component" value="Unplaced"/>
</dbReference>
<name>A0A6J3C423_GALME</name>
<dbReference type="PANTHER" id="PTHR11008">
    <property type="entry name" value="PROTEIN TAKEOUT-LIKE PROTEIN"/>
    <property type="match status" value="1"/>
</dbReference>
<evidence type="ECO:0000313" key="3">
    <source>
        <dbReference type="RefSeq" id="XP_031766575.2"/>
    </source>
</evidence>
<dbReference type="GeneID" id="113509843"/>
<feature type="signal peptide" evidence="1">
    <location>
        <begin position="1"/>
        <end position="25"/>
    </location>
</feature>
<dbReference type="PANTHER" id="PTHR11008:SF18">
    <property type="entry name" value="BCDNA.GH05536-RELATED"/>
    <property type="match status" value="1"/>
</dbReference>
<dbReference type="InterPro" id="IPR010562">
    <property type="entry name" value="Haemolymph_juvenile_hormone-bd"/>
</dbReference>
<dbReference type="RefSeq" id="XP_031766575.2">
    <property type="nucleotide sequence ID" value="XM_031910715.2"/>
</dbReference>
<organism evidence="2 3">
    <name type="scientific">Galleria mellonella</name>
    <name type="common">Greater wax moth</name>
    <dbReference type="NCBI Taxonomy" id="7137"/>
    <lineage>
        <taxon>Eukaryota</taxon>
        <taxon>Metazoa</taxon>
        <taxon>Ecdysozoa</taxon>
        <taxon>Arthropoda</taxon>
        <taxon>Hexapoda</taxon>
        <taxon>Insecta</taxon>
        <taxon>Pterygota</taxon>
        <taxon>Neoptera</taxon>
        <taxon>Endopterygota</taxon>
        <taxon>Lepidoptera</taxon>
        <taxon>Glossata</taxon>
        <taxon>Ditrysia</taxon>
        <taxon>Pyraloidea</taxon>
        <taxon>Pyralidae</taxon>
        <taxon>Galleriinae</taxon>
        <taxon>Galleria</taxon>
    </lineage>
</organism>
<gene>
    <name evidence="3" type="primary">LOC113509843</name>
</gene>
<dbReference type="SMART" id="SM00700">
    <property type="entry name" value="JHBP"/>
    <property type="match status" value="1"/>
</dbReference>